<dbReference type="SUPFAM" id="SSF55785">
    <property type="entry name" value="PYP-like sensor domain (PAS domain)"/>
    <property type="match status" value="1"/>
</dbReference>
<accession>H1DEI7</accession>
<dbReference type="RefSeq" id="WP_009135821.1">
    <property type="nucleotide sequence ID" value="NZ_JH594596.1"/>
</dbReference>
<dbReference type="InterPro" id="IPR035965">
    <property type="entry name" value="PAS-like_dom_sf"/>
</dbReference>
<name>H1DEI7_9BACT</name>
<dbReference type="PATRIC" id="fig|742817.3.peg.720"/>
<dbReference type="AlphaFoldDB" id="H1DEI7"/>
<reference evidence="2 3" key="1">
    <citation type="submission" date="2012-01" db="EMBL/GenBank/DDBJ databases">
        <title>The Genome Sequence of Odoribacter laneus YIT 12061.</title>
        <authorList>
            <consortium name="The Broad Institute Genome Sequencing Platform"/>
            <person name="Earl A."/>
            <person name="Ward D."/>
            <person name="Feldgarden M."/>
            <person name="Gevers D."/>
            <person name="Morotomi M."/>
            <person name="Young S.K."/>
            <person name="Zeng Q."/>
            <person name="Gargeya S."/>
            <person name="Fitzgerald M."/>
            <person name="Haas B."/>
            <person name="Abouelleil A."/>
            <person name="Alvarado L."/>
            <person name="Arachchi H.M."/>
            <person name="Berlin A."/>
            <person name="Chapman S.B."/>
            <person name="Gearin G."/>
            <person name="Goldberg J."/>
            <person name="Griggs A."/>
            <person name="Gujja S."/>
            <person name="Hansen M."/>
            <person name="Heiman D."/>
            <person name="Howarth C."/>
            <person name="Larimer J."/>
            <person name="Lui A."/>
            <person name="MacDonald P.J.P."/>
            <person name="McCowen C."/>
            <person name="Montmayeur A."/>
            <person name="Murphy C."/>
            <person name="Neiman D."/>
            <person name="Pearson M."/>
            <person name="Priest M."/>
            <person name="Roberts A."/>
            <person name="Saif S."/>
            <person name="Shea T."/>
            <person name="Sisk P."/>
            <person name="Stolte C."/>
            <person name="Sykes S."/>
            <person name="Wortman J."/>
            <person name="Nusbaum C."/>
            <person name="Birren B."/>
        </authorList>
    </citation>
    <scope>NUCLEOTIDE SEQUENCE [LARGE SCALE GENOMIC DNA]</scope>
    <source>
        <strain evidence="2 3">YIT 12061</strain>
    </source>
</reference>
<feature type="domain" description="PAS fold" evidence="1">
    <location>
        <begin position="15"/>
        <end position="112"/>
    </location>
</feature>
<evidence type="ECO:0000313" key="3">
    <source>
        <dbReference type="Proteomes" id="UP000004892"/>
    </source>
</evidence>
<dbReference type="InterPro" id="IPR000014">
    <property type="entry name" value="PAS"/>
</dbReference>
<sequence>MSEKEANGKESYILLQTIYDNLPVGLELYDSEGNLTEINHAGMAMMGVTDKKNMLGINIFQNPNIPDDMKDRLRQGENVRFTVGYDFSLAREKYYPTTHTGVRHLEITVSVVKQNNGGIDKCLPGRMQ</sequence>
<organism evidence="2 3">
    <name type="scientific">Odoribacter laneus YIT 12061</name>
    <dbReference type="NCBI Taxonomy" id="742817"/>
    <lineage>
        <taxon>Bacteria</taxon>
        <taxon>Pseudomonadati</taxon>
        <taxon>Bacteroidota</taxon>
        <taxon>Bacteroidia</taxon>
        <taxon>Bacteroidales</taxon>
        <taxon>Odoribacteraceae</taxon>
        <taxon>Odoribacter</taxon>
    </lineage>
</organism>
<dbReference type="EMBL" id="ADMC01000008">
    <property type="protein sequence ID" value="EHP49887.1"/>
    <property type="molecule type" value="Genomic_DNA"/>
</dbReference>
<comment type="caution">
    <text evidence="2">The sequence shown here is derived from an EMBL/GenBank/DDBJ whole genome shotgun (WGS) entry which is preliminary data.</text>
</comment>
<proteinExistence type="predicted"/>
<dbReference type="Pfam" id="PF00989">
    <property type="entry name" value="PAS"/>
    <property type="match status" value="1"/>
</dbReference>
<dbReference type="Proteomes" id="UP000004892">
    <property type="component" value="Unassembled WGS sequence"/>
</dbReference>
<evidence type="ECO:0000259" key="1">
    <source>
        <dbReference type="Pfam" id="PF00989"/>
    </source>
</evidence>
<dbReference type="STRING" id="742817.HMPREF9449_00673"/>
<dbReference type="InterPro" id="IPR013767">
    <property type="entry name" value="PAS_fold"/>
</dbReference>
<gene>
    <name evidence="2" type="ORF">HMPREF9449_00673</name>
</gene>
<keyword evidence="3" id="KW-1185">Reference proteome</keyword>
<dbReference type="eggNOG" id="COG2203">
    <property type="taxonomic scope" value="Bacteria"/>
</dbReference>
<dbReference type="CDD" id="cd00130">
    <property type="entry name" value="PAS"/>
    <property type="match status" value="1"/>
</dbReference>
<dbReference type="Gene3D" id="3.30.450.20">
    <property type="entry name" value="PAS domain"/>
    <property type="match status" value="1"/>
</dbReference>
<dbReference type="HOGENOM" id="CLU_1999362_0_0_10"/>
<dbReference type="GeneID" id="98070717"/>
<dbReference type="GO" id="GO:0006355">
    <property type="term" value="P:regulation of DNA-templated transcription"/>
    <property type="evidence" value="ECO:0007669"/>
    <property type="project" value="InterPro"/>
</dbReference>
<evidence type="ECO:0000313" key="2">
    <source>
        <dbReference type="EMBL" id="EHP49887.1"/>
    </source>
</evidence>
<protein>
    <recommendedName>
        <fullName evidence="1">PAS fold domain-containing protein</fullName>
    </recommendedName>
</protein>